<evidence type="ECO:0000256" key="2">
    <source>
        <dbReference type="ARBA" id="ARBA00022723"/>
    </source>
</evidence>
<dbReference type="Proteomes" id="UP000553209">
    <property type="component" value="Unassembled WGS sequence"/>
</dbReference>
<keyword evidence="4" id="KW-0456">Lyase</keyword>
<dbReference type="SFLD" id="SFLDS00005">
    <property type="entry name" value="Isoprenoid_Synthase_Type_I"/>
    <property type="match status" value="1"/>
</dbReference>
<keyword evidence="11" id="KW-1185">Reference proteome</keyword>
<protein>
    <recommendedName>
        <fullName evidence="8">2-methylisoborneol synthase</fullName>
        <ecNumber evidence="7">4.2.3.118</ecNumber>
    </recommendedName>
</protein>
<evidence type="ECO:0000256" key="1">
    <source>
        <dbReference type="ARBA" id="ARBA00001946"/>
    </source>
</evidence>
<evidence type="ECO:0000256" key="3">
    <source>
        <dbReference type="ARBA" id="ARBA00022842"/>
    </source>
</evidence>
<evidence type="ECO:0000256" key="7">
    <source>
        <dbReference type="ARBA" id="ARBA00035680"/>
    </source>
</evidence>
<evidence type="ECO:0000256" key="6">
    <source>
        <dbReference type="ARBA" id="ARBA00035653"/>
    </source>
</evidence>
<evidence type="ECO:0000313" key="10">
    <source>
        <dbReference type="EMBL" id="NKZ00384.1"/>
    </source>
</evidence>
<dbReference type="AlphaFoldDB" id="A0A7X6MF46"/>
<dbReference type="InterPro" id="IPR047945">
    <property type="entry name" value="MIB_synthase"/>
</dbReference>
<dbReference type="GO" id="GO:0010333">
    <property type="term" value="F:terpene synthase activity"/>
    <property type="evidence" value="ECO:0007669"/>
    <property type="project" value="InterPro"/>
</dbReference>
<feature type="region of interest" description="Disordered" evidence="9">
    <location>
        <begin position="16"/>
        <end position="50"/>
    </location>
</feature>
<evidence type="ECO:0000256" key="4">
    <source>
        <dbReference type="ARBA" id="ARBA00023239"/>
    </source>
</evidence>
<evidence type="ECO:0000256" key="9">
    <source>
        <dbReference type="SAM" id="MobiDB-lite"/>
    </source>
</evidence>
<dbReference type="EMBL" id="JAAXPG010000023">
    <property type="protein sequence ID" value="NKZ00384.1"/>
    <property type="molecule type" value="Genomic_DNA"/>
</dbReference>
<comment type="cofactor">
    <cofactor evidence="1">
        <name>Mg(2+)</name>
        <dbReference type="ChEBI" id="CHEBI:18420"/>
    </cofactor>
</comment>
<dbReference type="NCBIfam" id="NF041167">
    <property type="entry name" value="f2_encap_cargo2"/>
    <property type="match status" value="1"/>
</dbReference>
<evidence type="ECO:0000256" key="5">
    <source>
        <dbReference type="ARBA" id="ARBA00035573"/>
    </source>
</evidence>
<feature type="compositionally biased region" description="Basic and acidic residues" evidence="9">
    <location>
        <begin position="16"/>
        <end position="26"/>
    </location>
</feature>
<accession>A0A7X6MF46</accession>
<keyword evidence="2" id="KW-0479">Metal-binding</keyword>
<gene>
    <name evidence="10" type="ORF">HGB44_22310</name>
</gene>
<dbReference type="Gene3D" id="1.10.600.10">
    <property type="entry name" value="Farnesyl Diphosphate Synthase"/>
    <property type="match status" value="1"/>
</dbReference>
<dbReference type="GO" id="GO:0042214">
    <property type="term" value="P:terpene metabolic process"/>
    <property type="evidence" value="ECO:0007669"/>
    <property type="project" value="InterPro"/>
</dbReference>
<comment type="caution">
    <text evidence="10">The sequence shown here is derived from an EMBL/GenBank/DDBJ whole genome shotgun (WGS) entry which is preliminary data.</text>
</comment>
<keyword evidence="3" id="KW-0460">Magnesium</keyword>
<feature type="region of interest" description="Disordered" evidence="9">
    <location>
        <begin position="83"/>
        <end position="126"/>
    </location>
</feature>
<organism evidence="10 11">
    <name type="scientific">Nocardiopsis alborubida</name>
    <dbReference type="NCBI Taxonomy" id="146802"/>
    <lineage>
        <taxon>Bacteria</taxon>
        <taxon>Bacillati</taxon>
        <taxon>Actinomycetota</taxon>
        <taxon>Actinomycetes</taxon>
        <taxon>Streptosporangiales</taxon>
        <taxon>Nocardiopsidaceae</taxon>
        <taxon>Nocardiopsis</taxon>
    </lineage>
</organism>
<dbReference type="SFLD" id="SFLDG01020">
    <property type="entry name" value="Terpene_Cyclase_Like_2"/>
    <property type="match status" value="1"/>
</dbReference>
<comment type="similarity">
    <text evidence="6">Belongs to the terpene synthase family. 2-methylisoborneol synthase subfamily.</text>
</comment>
<dbReference type="InterPro" id="IPR008949">
    <property type="entry name" value="Isoprenoid_synthase_dom_sf"/>
</dbReference>
<comment type="catalytic activity">
    <reaction evidence="5">
        <text>(E)-2-methylgeranyl diphosphate + H2O = 2-methylisoborneol + diphosphate</text>
        <dbReference type="Rhea" id="RHEA:32571"/>
        <dbReference type="ChEBI" id="CHEBI:15377"/>
        <dbReference type="ChEBI" id="CHEBI:33019"/>
        <dbReference type="ChEBI" id="CHEBI:61984"/>
        <dbReference type="ChEBI" id="CHEBI:61987"/>
        <dbReference type="EC" id="4.2.3.118"/>
    </reaction>
</comment>
<reference evidence="10 11" key="1">
    <citation type="submission" date="2020-04" db="EMBL/GenBank/DDBJ databases">
        <title>MicrobeNet Type strains.</title>
        <authorList>
            <person name="Nicholson A.C."/>
        </authorList>
    </citation>
    <scope>NUCLEOTIDE SEQUENCE [LARGE SCALE GENOMIC DNA]</scope>
    <source>
        <strain evidence="10 11">ATCC 23612</strain>
    </source>
</reference>
<sequence length="443" mass="47711">MSASVASPEAAALVDDLLRDPRRPGRPDLLVSAAAPRTPPAPRLPVGSREVGTSALRLRLPDSHIADQSPGALAVRTGGLRVPGHPGGPGAVGVAAPVRERPGAGAPSEGSAPVSEPEGPEVDGERIPALYCPPAVRDDPALGDEVDDRLVAWAEEVGVYPGQLDRVRAAGFGRLIMLAHPETDDPDRLLAAAKCALAEWSVDDHYVDGEAEEAHPELLGQRLAIAHSVIDQAHLPLRYAPQLEEVVREDPVMRALRSSLGNLGAYATASQVRRLRHELAIMFVAYNQEGVWLATGHRPPVWEFLMHRHENSFVPCMALIDAVAGYELPHQEFSEPSVRRVFTLAGSASVIVNDLYSMGKEDVTDLSLPRLIATEDGCSLGEAVRRTVDVHDELMHAFEAEAAALALSGSPELRRFLWGLWAWLGGSREWHARSPRYHGAGTD</sequence>
<name>A0A7X6MF46_9ACTN</name>
<feature type="compositionally biased region" description="Low complexity" evidence="9">
    <location>
        <begin position="27"/>
        <end position="36"/>
    </location>
</feature>
<evidence type="ECO:0000256" key="8">
    <source>
        <dbReference type="ARBA" id="ARBA00035696"/>
    </source>
</evidence>
<dbReference type="Pfam" id="PF19086">
    <property type="entry name" value="Terpene_syn_C_2"/>
    <property type="match status" value="1"/>
</dbReference>
<dbReference type="InterPro" id="IPR034686">
    <property type="entry name" value="Terpene_cyclase-like_2"/>
</dbReference>
<dbReference type="EC" id="4.2.3.118" evidence="7"/>
<dbReference type="RefSeq" id="WP_061081625.1">
    <property type="nucleotide sequence ID" value="NZ_JAAXPG010000023.1"/>
</dbReference>
<dbReference type="GO" id="GO:0046872">
    <property type="term" value="F:metal ion binding"/>
    <property type="evidence" value="ECO:0007669"/>
    <property type="project" value="UniProtKB-KW"/>
</dbReference>
<dbReference type="SUPFAM" id="SSF48576">
    <property type="entry name" value="Terpenoid synthases"/>
    <property type="match status" value="1"/>
</dbReference>
<evidence type="ECO:0000313" key="11">
    <source>
        <dbReference type="Proteomes" id="UP000553209"/>
    </source>
</evidence>
<proteinExistence type="inferred from homology"/>